<evidence type="ECO:0000256" key="3">
    <source>
        <dbReference type="PIRNR" id="PIRNR018063"/>
    </source>
</evidence>
<keyword evidence="3" id="KW-0963">Cytoplasm</keyword>
<dbReference type="PIRSF" id="PIRSF018063">
    <property type="entry name" value="Ferrtn_UCP018063"/>
    <property type="match status" value="1"/>
</dbReference>
<dbReference type="CDD" id="cd01052">
    <property type="entry name" value="DPSL"/>
    <property type="match status" value="1"/>
</dbReference>
<dbReference type="Gene3D" id="1.20.1260.10">
    <property type="match status" value="1"/>
</dbReference>
<keyword evidence="2 3" id="KW-0408">Iron</keyword>
<dbReference type="GO" id="GO:0008199">
    <property type="term" value="F:ferric iron binding"/>
    <property type="evidence" value="ECO:0007669"/>
    <property type="project" value="UniProtKB-UniRule"/>
</dbReference>
<comment type="subunit">
    <text evidence="3">Homododecamer. The 12 identical subunits form a hollow sphere into which the mineral iron core of up to 300 Fe(3+) can be deposited.</text>
</comment>
<feature type="binding site" evidence="4">
    <location>
        <position position="125"/>
    </location>
    <ligand>
        <name>Fe cation</name>
        <dbReference type="ChEBI" id="CHEBI:24875"/>
    </ligand>
</feature>
<dbReference type="PANTHER" id="PTHR30295">
    <property type="entry name" value="BACTERIOFERRITIN"/>
    <property type="match status" value="1"/>
</dbReference>
<dbReference type="RefSeq" id="WP_134485902.1">
    <property type="nucleotide sequence ID" value="NZ_LR216287.1"/>
</dbReference>
<feature type="binding site" evidence="4">
    <location>
        <position position="38"/>
    </location>
    <ligand>
        <name>Fe cation</name>
        <dbReference type="ChEBI" id="CHEBI:24875"/>
    </ligand>
</feature>
<keyword evidence="7" id="KW-1185">Reference proteome</keyword>
<evidence type="ECO:0000256" key="4">
    <source>
        <dbReference type="PIRSR" id="PIRSR018063-50"/>
    </source>
</evidence>
<protein>
    <recommendedName>
        <fullName evidence="3">DNA protection during starvation protein</fullName>
        <ecNumber evidence="3">1.16.-.-</ecNumber>
    </recommendedName>
</protein>
<proteinExistence type="inferred from homology"/>
<dbReference type="Pfam" id="PF00210">
    <property type="entry name" value="Ferritin"/>
    <property type="match status" value="1"/>
</dbReference>
<dbReference type="InterPro" id="IPR014490">
    <property type="entry name" value="Dps-like"/>
</dbReference>
<dbReference type="InterPro" id="IPR008331">
    <property type="entry name" value="Ferritin_DPS_dom"/>
</dbReference>
<dbReference type="Proteomes" id="UP000294299">
    <property type="component" value="Chromosome NFRAN"/>
</dbReference>
<dbReference type="NCBIfam" id="NF009990">
    <property type="entry name" value="PRK13456.1"/>
    <property type="match status" value="1"/>
</dbReference>
<evidence type="ECO:0000313" key="6">
    <source>
        <dbReference type="EMBL" id="VFJ15511.1"/>
    </source>
</evidence>
<evidence type="ECO:0000259" key="5">
    <source>
        <dbReference type="Pfam" id="PF00210"/>
    </source>
</evidence>
<dbReference type="EMBL" id="LR216287">
    <property type="protein sequence ID" value="VFJ15511.1"/>
    <property type="molecule type" value="Genomic_DNA"/>
</dbReference>
<comment type="similarity">
    <text evidence="3">Belongs to the Dps family.</text>
</comment>
<dbReference type="InterPro" id="IPR012347">
    <property type="entry name" value="Ferritin-like"/>
</dbReference>
<keyword evidence="1 3" id="KW-0409">Iron storage</keyword>
<dbReference type="KEGG" id="nfn:NFRAN_3193"/>
<keyword evidence="3 6" id="KW-0560">Oxidoreductase</keyword>
<dbReference type="GO" id="GO:0006879">
    <property type="term" value="P:intracellular iron ion homeostasis"/>
    <property type="evidence" value="ECO:0007669"/>
    <property type="project" value="UniProtKB-KW"/>
</dbReference>
<dbReference type="InterPro" id="IPR053475">
    <property type="entry name" value="DPS"/>
</dbReference>
<evidence type="ECO:0000256" key="2">
    <source>
        <dbReference type="ARBA" id="ARBA00023004"/>
    </source>
</evidence>
<organism evidence="6 7">
    <name type="scientific">Candidatus Nitrosocosmicus franklandianus</name>
    <dbReference type="NCBI Taxonomy" id="1798806"/>
    <lineage>
        <taxon>Archaea</taxon>
        <taxon>Nitrososphaerota</taxon>
        <taxon>Nitrososphaeria</taxon>
        <taxon>Nitrososphaerales</taxon>
        <taxon>Nitrososphaeraceae</taxon>
        <taxon>Candidatus Nitrosocosmicus</taxon>
    </lineage>
</organism>
<dbReference type="GO" id="GO:0020037">
    <property type="term" value="F:heme binding"/>
    <property type="evidence" value="ECO:0007669"/>
    <property type="project" value="TreeGrafter"/>
</dbReference>
<dbReference type="EC" id="1.16.-.-" evidence="3"/>
<comment type="subcellular location">
    <subcellularLocation>
        <location evidence="3">Cytoplasm</location>
        <location evidence="3">Nucleoid</location>
    </subcellularLocation>
</comment>
<keyword evidence="3 4" id="KW-0479">Metal-binding</keyword>
<dbReference type="GO" id="GO:0009295">
    <property type="term" value="C:nucleoid"/>
    <property type="evidence" value="ECO:0007669"/>
    <property type="project" value="UniProtKB-SubCell"/>
</dbReference>
<dbReference type="OrthoDB" id="5651at2157"/>
<dbReference type="GeneID" id="39422285"/>
<dbReference type="InterPro" id="IPR033921">
    <property type="entry name" value="DPSL_diiron-bd_dom"/>
</dbReference>
<dbReference type="GO" id="GO:0005829">
    <property type="term" value="C:cytosol"/>
    <property type="evidence" value="ECO:0007669"/>
    <property type="project" value="TreeGrafter"/>
</dbReference>
<dbReference type="GO" id="GO:0004322">
    <property type="term" value="F:ferroxidase activity"/>
    <property type="evidence" value="ECO:0007669"/>
    <property type="project" value="TreeGrafter"/>
</dbReference>
<feature type="binding site" evidence="4">
    <location>
        <position position="74"/>
    </location>
    <ligand>
        <name>Fe cation</name>
        <dbReference type="ChEBI" id="CHEBI:24875"/>
    </ligand>
</feature>
<reference evidence="6 7" key="1">
    <citation type="submission" date="2019-02" db="EMBL/GenBank/DDBJ databases">
        <authorList>
            <person name="Lehtovirta-Morley E L."/>
        </authorList>
    </citation>
    <scope>NUCLEOTIDE SEQUENCE [LARGE SCALE GENOMIC DNA]</scope>
    <source>
        <strain evidence="6">NFRAN1</strain>
    </source>
</reference>
<gene>
    <name evidence="6" type="primary">dps</name>
    <name evidence="6" type="ORF">NFRAN_3193</name>
</gene>
<dbReference type="NCBIfam" id="NF040955">
    <property type="entry name" value="Arch_DPS"/>
    <property type="match status" value="1"/>
</dbReference>
<dbReference type="AlphaFoldDB" id="A0A484IEC7"/>
<name>A0A484IEC7_9ARCH</name>
<comment type="catalytic activity">
    <reaction evidence="3">
        <text>2 Fe(2+) + H2O2 + 2 H(+) = 2 Fe(3+) + 2 H2O</text>
        <dbReference type="Rhea" id="RHEA:48712"/>
        <dbReference type="ChEBI" id="CHEBI:15377"/>
        <dbReference type="ChEBI" id="CHEBI:15378"/>
        <dbReference type="ChEBI" id="CHEBI:16240"/>
        <dbReference type="ChEBI" id="CHEBI:29033"/>
        <dbReference type="ChEBI" id="CHEBI:29034"/>
    </reaction>
</comment>
<dbReference type="SUPFAM" id="SSF47240">
    <property type="entry name" value="Ferritin-like"/>
    <property type="match status" value="1"/>
</dbReference>
<feature type="binding site" evidence="4">
    <location>
        <position position="160"/>
    </location>
    <ligand>
        <name>Fe cation</name>
        <dbReference type="ChEBI" id="CHEBI:24875"/>
    </ligand>
</feature>
<sequence length="196" mass="22331">MTENNEYVPNVVALEVLEKNGVNVERLKELITKGVGAEFTTYYYYTILRMHCTGLDGEGIKEIVEDARIEDRNHFEAMVPRLYELGGSLPRDIRDFATQAGCPDAYLPENWKDLTSIIKVLLEAEQCAIRSWGEVCDMTAGKDPRTYDIAQRIMQEEIEHEAWFIELLSKRPSGHFRRNFPGQSPYSSGAGNLSHL</sequence>
<evidence type="ECO:0000256" key="1">
    <source>
        <dbReference type="ARBA" id="ARBA00022434"/>
    </source>
</evidence>
<feature type="binding site" evidence="4">
    <location>
        <position position="157"/>
    </location>
    <ligand>
        <name>Fe cation</name>
        <dbReference type="ChEBI" id="CHEBI:24875"/>
    </ligand>
</feature>
<evidence type="ECO:0000313" key="7">
    <source>
        <dbReference type="Proteomes" id="UP000294299"/>
    </source>
</evidence>
<dbReference type="PANTHER" id="PTHR30295:SF1">
    <property type="entry name" value="DNA PROTECTION DURING STARVATION PROTEIN"/>
    <property type="match status" value="1"/>
</dbReference>
<comment type="function">
    <text evidence="3">Protects DNA from oxidative damage by sequestering intracellular Fe2+ ion and storing it in the form of Fe3+ oxyhydroxide mineral. One hydrogen peroxide oxidizes two Fe2+ ions, which prevents hydroxyl radical production by the Fenton reaction.</text>
</comment>
<accession>A0A484IEC7</accession>
<dbReference type="InterPro" id="IPR009078">
    <property type="entry name" value="Ferritin-like_SF"/>
</dbReference>
<feature type="domain" description="Ferritin/DPS" evidence="5">
    <location>
        <begin position="31"/>
        <end position="170"/>
    </location>
</feature>